<name>A0A5B0RPC2_PUCGR</name>
<evidence type="ECO:0000313" key="1">
    <source>
        <dbReference type="EMBL" id="KAA1126494.1"/>
    </source>
</evidence>
<gene>
    <name evidence="1" type="ORF">PGTUg99_022134</name>
</gene>
<protein>
    <submittedName>
        <fullName evidence="1">Uncharacterized protein</fullName>
    </submittedName>
</protein>
<dbReference type="Proteomes" id="UP000325313">
    <property type="component" value="Unassembled WGS sequence"/>
</dbReference>
<evidence type="ECO:0000313" key="2">
    <source>
        <dbReference type="Proteomes" id="UP000325313"/>
    </source>
</evidence>
<organism evidence="1 2">
    <name type="scientific">Puccinia graminis f. sp. tritici</name>
    <dbReference type="NCBI Taxonomy" id="56615"/>
    <lineage>
        <taxon>Eukaryota</taxon>
        <taxon>Fungi</taxon>
        <taxon>Dikarya</taxon>
        <taxon>Basidiomycota</taxon>
        <taxon>Pucciniomycotina</taxon>
        <taxon>Pucciniomycetes</taxon>
        <taxon>Pucciniales</taxon>
        <taxon>Pucciniaceae</taxon>
        <taxon>Puccinia</taxon>
    </lineage>
</organism>
<dbReference type="AlphaFoldDB" id="A0A5B0RPC2"/>
<sequence>MAERFQFFEEIDQLKLYMQDKQGKLPVPGSIQYSDELQQKGISPLDHITNHYIPSMFSNNIKRITKIVQQQEPLDDRPSDNYYMLEKDVLENKLVQLEIGNALARLDKKKPLEKEPSLKE</sequence>
<dbReference type="EMBL" id="VDEP01000171">
    <property type="protein sequence ID" value="KAA1126494.1"/>
    <property type="molecule type" value="Genomic_DNA"/>
</dbReference>
<proteinExistence type="predicted"/>
<accession>A0A5B0RPC2</accession>
<comment type="caution">
    <text evidence="1">The sequence shown here is derived from an EMBL/GenBank/DDBJ whole genome shotgun (WGS) entry which is preliminary data.</text>
</comment>
<reference evidence="1 2" key="1">
    <citation type="submission" date="2019-05" db="EMBL/GenBank/DDBJ databases">
        <title>Emergence of the Ug99 lineage of the wheat stem rust pathogen through somatic hybridization.</title>
        <authorList>
            <person name="Li F."/>
            <person name="Upadhyaya N.M."/>
            <person name="Sperschneider J."/>
            <person name="Matny O."/>
            <person name="Nguyen-Phuc H."/>
            <person name="Mago R."/>
            <person name="Raley C."/>
            <person name="Miller M.E."/>
            <person name="Silverstein K.A.T."/>
            <person name="Henningsen E."/>
            <person name="Hirsch C.D."/>
            <person name="Visser B."/>
            <person name="Pretorius Z.A."/>
            <person name="Steffenson B.J."/>
            <person name="Schwessinger B."/>
            <person name="Dodds P.N."/>
            <person name="Figueroa M."/>
        </authorList>
    </citation>
    <scope>NUCLEOTIDE SEQUENCE [LARGE SCALE GENOMIC DNA]</scope>
    <source>
        <strain evidence="1 2">Ug99</strain>
    </source>
</reference>